<dbReference type="RefSeq" id="WP_178337332.1">
    <property type="nucleotide sequence ID" value="NZ_FQVO01000008.1"/>
</dbReference>
<organism evidence="1 2">
    <name type="scientific">Chryseobacterium takakiae</name>
    <dbReference type="NCBI Taxonomy" id="1302685"/>
    <lineage>
        <taxon>Bacteria</taxon>
        <taxon>Pseudomonadati</taxon>
        <taxon>Bacteroidota</taxon>
        <taxon>Flavobacteriia</taxon>
        <taxon>Flavobacteriales</taxon>
        <taxon>Weeksellaceae</taxon>
        <taxon>Chryseobacterium group</taxon>
        <taxon>Chryseobacterium</taxon>
    </lineage>
</organism>
<dbReference type="STRING" id="1302685.SAMN05444408_1083"/>
<dbReference type="AlphaFoldDB" id="A0A1M4YFV0"/>
<name>A0A1M4YFV0_9FLAO</name>
<proteinExistence type="predicted"/>
<evidence type="ECO:0000313" key="1">
    <source>
        <dbReference type="EMBL" id="SHF04601.1"/>
    </source>
</evidence>
<protein>
    <submittedName>
        <fullName evidence="1">Uncharacterized protein</fullName>
    </submittedName>
</protein>
<gene>
    <name evidence="1" type="ORF">SAMN05444408_1083</name>
</gene>
<dbReference type="Proteomes" id="UP000184236">
    <property type="component" value="Unassembled WGS sequence"/>
</dbReference>
<dbReference type="EMBL" id="FQVO01000008">
    <property type="protein sequence ID" value="SHF04601.1"/>
    <property type="molecule type" value="Genomic_DNA"/>
</dbReference>
<sequence length="50" mass="5664">MKTVKQAIKNEFDVDLKDQNLELIVDGGSENNNKTIAEFIKKIARSISTR</sequence>
<evidence type="ECO:0000313" key="2">
    <source>
        <dbReference type="Proteomes" id="UP000184236"/>
    </source>
</evidence>
<reference evidence="2" key="1">
    <citation type="submission" date="2016-11" db="EMBL/GenBank/DDBJ databases">
        <authorList>
            <person name="Varghese N."/>
            <person name="Submissions S."/>
        </authorList>
    </citation>
    <scope>NUCLEOTIDE SEQUENCE [LARGE SCALE GENOMIC DNA]</scope>
    <source>
        <strain evidence="2">DSM 26898</strain>
    </source>
</reference>
<accession>A0A1M4YFV0</accession>
<keyword evidence="2" id="KW-1185">Reference proteome</keyword>